<dbReference type="STRING" id="626887.J057_01810"/>
<comment type="caution">
    <text evidence="1">The sequence shown here is derived from an EMBL/GenBank/DDBJ whole genome shotgun (WGS) entry which is preliminary data.</text>
</comment>
<proteinExistence type="predicted"/>
<organism evidence="1 2">
    <name type="scientific">Marinobacter nanhaiticus D15-8W</name>
    <dbReference type="NCBI Taxonomy" id="626887"/>
    <lineage>
        <taxon>Bacteria</taxon>
        <taxon>Pseudomonadati</taxon>
        <taxon>Pseudomonadota</taxon>
        <taxon>Gammaproteobacteria</taxon>
        <taxon>Pseudomonadales</taxon>
        <taxon>Marinobacteraceae</taxon>
        <taxon>Marinobacter</taxon>
    </lineage>
</organism>
<dbReference type="PATRIC" id="fig|626887.3.peg.340"/>
<dbReference type="EMBL" id="APLQ01000009">
    <property type="protein sequence ID" value="ENO16900.1"/>
    <property type="molecule type" value="Genomic_DNA"/>
</dbReference>
<evidence type="ECO:0000313" key="2">
    <source>
        <dbReference type="Proteomes" id="UP000013165"/>
    </source>
</evidence>
<dbReference type="HOGENOM" id="CLU_2330456_0_0_6"/>
<gene>
    <name evidence="1" type="ORF">J057_01810</name>
</gene>
<name>N6W2Y2_9GAMM</name>
<protein>
    <submittedName>
        <fullName evidence="1">Uncharacterized protein</fullName>
    </submittedName>
</protein>
<keyword evidence="2" id="KW-1185">Reference proteome</keyword>
<dbReference type="Proteomes" id="UP000013165">
    <property type="component" value="Unassembled WGS sequence"/>
</dbReference>
<dbReference type="AlphaFoldDB" id="N6W2Y2"/>
<reference evidence="1 2" key="1">
    <citation type="journal article" date="2013" name="Genome Announc.">
        <title>Genome Sequence of the Polycyclic Aromatic Hydrocarbon-Degrading Bacterium Strain Marinobacter nanhaiticus D15-8WT.</title>
        <authorList>
            <person name="Cui Z."/>
            <person name="Gao W."/>
            <person name="Li Q."/>
            <person name="Xu G."/>
            <person name="Zheng L."/>
        </authorList>
    </citation>
    <scope>NUCLEOTIDE SEQUENCE [LARGE SCALE GENOMIC DNA]</scope>
    <source>
        <strain evidence="1 2">D15-8W</strain>
    </source>
</reference>
<evidence type="ECO:0000313" key="1">
    <source>
        <dbReference type="EMBL" id="ENO16900.1"/>
    </source>
</evidence>
<accession>N6W2Y2</accession>
<sequence>MKDIRISYWWQFHVKGASDGSIRSMAAWFFRKIGSLIDGKPSLTVDIESTPCVSKQEQVEIIRRGLDEASKMFEAAVRREAMEVAMRETHPERYEARP</sequence>
<dbReference type="RefSeq" id="WP_004582907.1">
    <property type="nucleotide sequence ID" value="NZ_AP028878.1"/>
</dbReference>